<feature type="domain" description="HTH lacI-type" evidence="4">
    <location>
        <begin position="2"/>
        <end position="56"/>
    </location>
</feature>
<dbReference type="PROSITE" id="PS50932">
    <property type="entry name" value="HTH_LACI_2"/>
    <property type="match status" value="1"/>
</dbReference>
<evidence type="ECO:0000256" key="1">
    <source>
        <dbReference type="ARBA" id="ARBA00023015"/>
    </source>
</evidence>
<comment type="caution">
    <text evidence="5">The sequence shown here is derived from an EMBL/GenBank/DDBJ whole genome shotgun (WGS) entry which is preliminary data.</text>
</comment>
<organism evidence="5 6">
    <name type="scientific">Devosia geojensis</name>
    <dbReference type="NCBI Taxonomy" id="443610"/>
    <lineage>
        <taxon>Bacteria</taxon>
        <taxon>Pseudomonadati</taxon>
        <taxon>Pseudomonadota</taxon>
        <taxon>Alphaproteobacteria</taxon>
        <taxon>Hyphomicrobiales</taxon>
        <taxon>Devosiaceae</taxon>
        <taxon>Devosia</taxon>
    </lineage>
</organism>
<dbReference type="PATRIC" id="fig|443610.3.peg.382"/>
<reference evidence="5 6" key="1">
    <citation type="submission" date="2015-03" db="EMBL/GenBank/DDBJ databases">
        <authorList>
            <person name="Hassan Y.I."/>
            <person name="Lepp D."/>
            <person name="Li X.-Z."/>
            <person name="Zhou T."/>
        </authorList>
    </citation>
    <scope>NUCLEOTIDE SEQUENCE [LARGE SCALE GENOMIC DNA]</scope>
    <source>
        <strain evidence="5 6">BD-c194</strain>
    </source>
</reference>
<gene>
    <name evidence="5" type="ORF">VE25_10895</name>
</gene>
<dbReference type="InterPro" id="IPR010982">
    <property type="entry name" value="Lambda_DNA-bd_dom_sf"/>
</dbReference>
<dbReference type="InterPro" id="IPR046335">
    <property type="entry name" value="LacI/GalR-like_sensor"/>
</dbReference>
<evidence type="ECO:0000313" key="6">
    <source>
        <dbReference type="Proteomes" id="UP000033632"/>
    </source>
</evidence>
<dbReference type="CDD" id="cd20010">
    <property type="entry name" value="PBP1_AglR-like"/>
    <property type="match status" value="1"/>
</dbReference>
<dbReference type="GO" id="GO:0003700">
    <property type="term" value="F:DNA-binding transcription factor activity"/>
    <property type="evidence" value="ECO:0007669"/>
    <property type="project" value="TreeGrafter"/>
</dbReference>
<dbReference type="RefSeq" id="WP_046108649.1">
    <property type="nucleotide sequence ID" value="NZ_JZEX01000108.1"/>
</dbReference>
<dbReference type="GO" id="GO:0000976">
    <property type="term" value="F:transcription cis-regulatory region binding"/>
    <property type="evidence" value="ECO:0007669"/>
    <property type="project" value="TreeGrafter"/>
</dbReference>
<evidence type="ECO:0000313" key="5">
    <source>
        <dbReference type="EMBL" id="KKB11682.1"/>
    </source>
</evidence>
<name>A0A0F5FU30_9HYPH</name>
<dbReference type="Pfam" id="PF00356">
    <property type="entry name" value="LacI"/>
    <property type="match status" value="1"/>
</dbReference>
<evidence type="ECO:0000259" key="4">
    <source>
        <dbReference type="PROSITE" id="PS50932"/>
    </source>
</evidence>
<dbReference type="PANTHER" id="PTHR30146">
    <property type="entry name" value="LACI-RELATED TRANSCRIPTIONAL REPRESSOR"/>
    <property type="match status" value="1"/>
</dbReference>
<dbReference type="OrthoDB" id="234496at2"/>
<proteinExistence type="predicted"/>
<keyword evidence="6" id="KW-1185">Reference proteome</keyword>
<keyword evidence="1" id="KW-0805">Transcription regulation</keyword>
<dbReference type="InterPro" id="IPR000843">
    <property type="entry name" value="HTH_LacI"/>
</dbReference>
<dbReference type="InterPro" id="IPR028082">
    <property type="entry name" value="Peripla_BP_I"/>
</dbReference>
<dbReference type="Proteomes" id="UP000033632">
    <property type="component" value="Unassembled WGS sequence"/>
</dbReference>
<keyword evidence="3" id="KW-0804">Transcription</keyword>
<protein>
    <submittedName>
        <fullName evidence="5">LacI family transcriptional regulator</fullName>
    </submittedName>
</protein>
<dbReference type="AlphaFoldDB" id="A0A0F5FU30"/>
<dbReference type="SMART" id="SM00354">
    <property type="entry name" value="HTH_LACI"/>
    <property type="match status" value="1"/>
</dbReference>
<evidence type="ECO:0000256" key="3">
    <source>
        <dbReference type="ARBA" id="ARBA00023163"/>
    </source>
</evidence>
<dbReference type="PANTHER" id="PTHR30146:SF109">
    <property type="entry name" value="HTH-TYPE TRANSCRIPTIONAL REGULATOR GALS"/>
    <property type="match status" value="1"/>
</dbReference>
<dbReference type="Gene3D" id="1.10.260.40">
    <property type="entry name" value="lambda repressor-like DNA-binding domains"/>
    <property type="match status" value="1"/>
</dbReference>
<evidence type="ECO:0000256" key="2">
    <source>
        <dbReference type="ARBA" id="ARBA00023125"/>
    </source>
</evidence>
<sequence>MKGIKRLAQHLDISIGTVSRALNGKPDVNEETRRRVLDAAALLGYAPNQAGRSLRRGSTNAVGFMIESNDETETNSDNFFLGVIGGLTGALLKHNLDLVVLPCSVNEDPHDYLQRIVARRLVDAVIISATQRRDRRIDLLKAARIPFIALGRTGGPDEHAWIDLDFEGVAHKAVARLAALGHRQIAVAIPDNEINLGYVFRDAFEDAMAHHRLTVDPSHIIRARSSEHGGYTIGNALLAMEKRPTAIVLVYEMMAIGLYRRLNEAGLTPGRDLAVVGFREGPQSQFLSPALTSFRMSLRDLGIGLAEGLLATMPAYADQFPQGFVHKLWPMELVEGESDAMVIGR</sequence>
<dbReference type="Gene3D" id="3.40.50.2300">
    <property type="match status" value="2"/>
</dbReference>
<dbReference type="SUPFAM" id="SSF53822">
    <property type="entry name" value="Periplasmic binding protein-like I"/>
    <property type="match status" value="1"/>
</dbReference>
<dbReference type="Pfam" id="PF13377">
    <property type="entry name" value="Peripla_BP_3"/>
    <property type="match status" value="1"/>
</dbReference>
<dbReference type="CDD" id="cd01392">
    <property type="entry name" value="HTH_LacI"/>
    <property type="match status" value="1"/>
</dbReference>
<dbReference type="STRING" id="443610.VE25_10895"/>
<accession>A0A0F5FU30</accession>
<dbReference type="SUPFAM" id="SSF47413">
    <property type="entry name" value="lambda repressor-like DNA-binding domains"/>
    <property type="match status" value="1"/>
</dbReference>
<keyword evidence="2" id="KW-0238">DNA-binding</keyword>
<dbReference type="EMBL" id="JZEX01000108">
    <property type="protein sequence ID" value="KKB11682.1"/>
    <property type="molecule type" value="Genomic_DNA"/>
</dbReference>